<dbReference type="NCBIfam" id="NF033493">
    <property type="entry name" value="MetS_like_NSS"/>
    <property type="match status" value="1"/>
</dbReference>
<keyword evidence="3" id="KW-1185">Reference proteome</keyword>
<keyword evidence="1" id="KW-1133">Transmembrane helix</keyword>
<sequence length="38" mass="4012">MTASAIVMMIIGILIIWGGLAASIVHAVMKSRRSIEGN</sequence>
<evidence type="ECO:0000313" key="3">
    <source>
        <dbReference type="Proteomes" id="UP000622653"/>
    </source>
</evidence>
<dbReference type="Proteomes" id="UP000622653">
    <property type="component" value="Unassembled WGS sequence"/>
</dbReference>
<proteinExistence type="predicted"/>
<dbReference type="Pfam" id="PF16951">
    <property type="entry name" value="MaAIMP_sms"/>
    <property type="match status" value="1"/>
</dbReference>
<dbReference type="RefSeq" id="WP_194563320.1">
    <property type="nucleotide sequence ID" value="NZ_JADKPV010000006.1"/>
</dbReference>
<evidence type="ECO:0000313" key="2">
    <source>
        <dbReference type="EMBL" id="MBF4501838.1"/>
    </source>
</evidence>
<dbReference type="AlphaFoldDB" id="A0A8J7KI36"/>
<organism evidence="2 3">
    <name type="scientific">Savagea serpentis</name>
    <dbReference type="NCBI Taxonomy" id="2785297"/>
    <lineage>
        <taxon>Bacteria</taxon>
        <taxon>Bacillati</taxon>
        <taxon>Bacillota</taxon>
        <taxon>Bacilli</taxon>
        <taxon>Bacillales</taxon>
        <taxon>Caryophanaceae</taxon>
        <taxon>Savagea</taxon>
    </lineage>
</organism>
<protein>
    <submittedName>
        <fullName evidence="2">Methionine/alanine import family NSS transporter small subunit</fullName>
    </submittedName>
</protein>
<evidence type="ECO:0000256" key="1">
    <source>
        <dbReference type="SAM" id="Phobius"/>
    </source>
</evidence>
<dbReference type="InterPro" id="IPR031596">
    <property type="entry name" value="MaAIMP_sms"/>
</dbReference>
<keyword evidence="1" id="KW-0812">Transmembrane</keyword>
<name>A0A8J7KI36_9BACL</name>
<accession>A0A8J7KI36</accession>
<gene>
    <name evidence="2" type="ORF">IRY55_10735</name>
</gene>
<keyword evidence="1" id="KW-0472">Membrane</keyword>
<feature type="transmembrane region" description="Helical" evidence="1">
    <location>
        <begin position="6"/>
        <end position="29"/>
    </location>
</feature>
<dbReference type="EMBL" id="JADKPV010000006">
    <property type="protein sequence ID" value="MBF4501838.1"/>
    <property type="molecule type" value="Genomic_DNA"/>
</dbReference>
<reference evidence="2" key="1">
    <citation type="submission" date="2020-11" db="EMBL/GenBank/DDBJ databases">
        <title>Multidrug resistant novel bacterium Savagea serpentis sp. nov., isolated from the scats of a vine snake (Ahaetulla nasuta).</title>
        <authorList>
            <person name="Venkata Ramana V."/>
            <person name="Vikas Patil S."/>
            <person name="Yogita Lugani V."/>
        </authorList>
    </citation>
    <scope>NUCLEOTIDE SEQUENCE</scope>
    <source>
        <strain evidence="2">SN6</strain>
    </source>
</reference>
<comment type="caution">
    <text evidence="2">The sequence shown here is derived from an EMBL/GenBank/DDBJ whole genome shotgun (WGS) entry which is preliminary data.</text>
</comment>